<feature type="domain" description="RRM" evidence="4">
    <location>
        <begin position="91"/>
        <end position="157"/>
    </location>
</feature>
<reference evidence="5 6" key="1">
    <citation type="submission" date="2020-02" db="EMBL/GenBank/DDBJ databases">
        <title>Draft genome sequence of Haematococcus lacustris strain NIES-144.</title>
        <authorList>
            <person name="Morimoto D."/>
            <person name="Nakagawa S."/>
            <person name="Yoshida T."/>
            <person name="Sawayama S."/>
        </authorList>
    </citation>
    <scope>NUCLEOTIDE SEQUENCE [LARGE SCALE GENOMIC DNA]</scope>
    <source>
        <strain evidence="5 6">NIES-144</strain>
    </source>
</reference>
<dbReference type="SMART" id="SM00360">
    <property type="entry name" value="RRM"/>
    <property type="match status" value="2"/>
</dbReference>
<proteinExistence type="predicted"/>
<sequence>MGDAPDRPIYCGNYEYNMEEDEIRRIFEEYGDVGRIDMKTFAFVYMLNERDAERAIRKLDGKECGFKRRPLRVQWAKTKDADRKRNARPSTTLFVVNFDLSRTRERDVERHFEQYGRIKRSYAFVQFEQLEDAEYAMKRSNGTQLLGRTVTVEYVQNENPNAARERGFPDPVSRDVYYGDRSRDSPHRSRERSPVG</sequence>
<dbReference type="InterPro" id="IPR035979">
    <property type="entry name" value="RBD_domain_sf"/>
</dbReference>
<accession>A0A699Z539</accession>
<dbReference type="Gene3D" id="3.30.70.330">
    <property type="match status" value="2"/>
</dbReference>
<dbReference type="InterPro" id="IPR050907">
    <property type="entry name" value="SRSF"/>
</dbReference>
<comment type="caution">
    <text evidence="5">The sequence shown here is derived from an EMBL/GenBank/DDBJ whole genome shotgun (WGS) entry which is preliminary data.</text>
</comment>
<dbReference type="SUPFAM" id="SSF54928">
    <property type="entry name" value="RNA-binding domain, RBD"/>
    <property type="match status" value="1"/>
</dbReference>
<protein>
    <recommendedName>
        <fullName evidence="4">RRM domain-containing protein</fullName>
    </recommendedName>
</protein>
<dbReference type="InterPro" id="IPR000504">
    <property type="entry name" value="RRM_dom"/>
</dbReference>
<keyword evidence="6" id="KW-1185">Reference proteome</keyword>
<dbReference type="GO" id="GO:0008380">
    <property type="term" value="P:RNA splicing"/>
    <property type="evidence" value="ECO:0007669"/>
    <property type="project" value="UniProtKB-KW"/>
</dbReference>
<feature type="region of interest" description="Disordered" evidence="3">
    <location>
        <begin position="160"/>
        <end position="196"/>
    </location>
</feature>
<dbReference type="PROSITE" id="PS50102">
    <property type="entry name" value="RRM"/>
    <property type="match status" value="2"/>
</dbReference>
<dbReference type="Pfam" id="PF00076">
    <property type="entry name" value="RRM_1"/>
    <property type="match status" value="2"/>
</dbReference>
<dbReference type="InterPro" id="IPR012677">
    <property type="entry name" value="Nucleotide-bd_a/b_plait_sf"/>
</dbReference>
<dbReference type="PANTHER" id="PTHR23147">
    <property type="entry name" value="SERINE/ARGININE RICH SPLICING FACTOR"/>
    <property type="match status" value="1"/>
</dbReference>
<evidence type="ECO:0000313" key="5">
    <source>
        <dbReference type="EMBL" id="GFH17747.1"/>
    </source>
</evidence>
<dbReference type="Proteomes" id="UP000485058">
    <property type="component" value="Unassembled WGS sequence"/>
</dbReference>
<dbReference type="EMBL" id="BLLF01001196">
    <property type="protein sequence ID" value="GFH17747.1"/>
    <property type="molecule type" value="Genomic_DNA"/>
</dbReference>
<dbReference type="AlphaFoldDB" id="A0A699Z539"/>
<feature type="non-terminal residue" evidence="5">
    <location>
        <position position="1"/>
    </location>
</feature>
<gene>
    <name evidence="5" type="ORF">HaLaN_14442</name>
</gene>
<keyword evidence="2" id="KW-0694">RNA-binding</keyword>
<evidence type="ECO:0000256" key="3">
    <source>
        <dbReference type="SAM" id="MobiDB-lite"/>
    </source>
</evidence>
<evidence type="ECO:0000259" key="4">
    <source>
        <dbReference type="PROSITE" id="PS50102"/>
    </source>
</evidence>
<keyword evidence="1" id="KW-0508">mRNA splicing</keyword>
<organism evidence="5 6">
    <name type="scientific">Haematococcus lacustris</name>
    <name type="common">Green alga</name>
    <name type="synonym">Haematococcus pluvialis</name>
    <dbReference type="NCBI Taxonomy" id="44745"/>
    <lineage>
        <taxon>Eukaryota</taxon>
        <taxon>Viridiplantae</taxon>
        <taxon>Chlorophyta</taxon>
        <taxon>core chlorophytes</taxon>
        <taxon>Chlorophyceae</taxon>
        <taxon>CS clade</taxon>
        <taxon>Chlamydomonadales</taxon>
        <taxon>Haematococcaceae</taxon>
        <taxon>Haematococcus</taxon>
    </lineage>
</organism>
<evidence type="ECO:0000256" key="2">
    <source>
        <dbReference type="PROSITE-ProRule" id="PRU00176"/>
    </source>
</evidence>
<name>A0A699Z539_HAELA</name>
<keyword evidence="1" id="KW-0507">mRNA processing</keyword>
<evidence type="ECO:0000313" key="6">
    <source>
        <dbReference type="Proteomes" id="UP000485058"/>
    </source>
</evidence>
<feature type="domain" description="RRM" evidence="4">
    <location>
        <begin position="7"/>
        <end position="78"/>
    </location>
</feature>
<evidence type="ECO:0000256" key="1">
    <source>
        <dbReference type="ARBA" id="ARBA00023187"/>
    </source>
</evidence>
<feature type="compositionally biased region" description="Basic and acidic residues" evidence="3">
    <location>
        <begin position="177"/>
        <end position="196"/>
    </location>
</feature>
<dbReference type="GO" id="GO:0003723">
    <property type="term" value="F:RNA binding"/>
    <property type="evidence" value="ECO:0007669"/>
    <property type="project" value="UniProtKB-UniRule"/>
</dbReference>